<comment type="caution">
    <text evidence="2">The sequence shown here is derived from an EMBL/GenBank/DDBJ whole genome shotgun (WGS) entry which is preliminary data.</text>
</comment>
<dbReference type="EMBL" id="JACRSU010000003">
    <property type="protein sequence ID" value="MBC8541132.1"/>
    <property type="molecule type" value="Genomic_DNA"/>
</dbReference>
<dbReference type="Proteomes" id="UP000611762">
    <property type="component" value="Unassembled WGS sequence"/>
</dbReference>
<accession>A0A926DNV5</accession>
<evidence type="ECO:0000313" key="3">
    <source>
        <dbReference type="Proteomes" id="UP000611762"/>
    </source>
</evidence>
<dbReference type="SUPFAM" id="SSF50494">
    <property type="entry name" value="Trypsin-like serine proteases"/>
    <property type="match status" value="1"/>
</dbReference>
<dbReference type="GO" id="GO:0016787">
    <property type="term" value="F:hydrolase activity"/>
    <property type="evidence" value="ECO:0007669"/>
    <property type="project" value="UniProtKB-KW"/>
</dbReference>
<feature type="domain" description="Peptidase S55" evidence="1">
    <location>
        <begin position="171"/>
        <end position="404"/>
    </location>
</feature>
<dbReference type="EC" id="3.4.21.116" evidence="2"/>
<dbReference type="InterPro" id="IPR008763">
    <property type="entry name" value="Peptidase_S55"/>
</dbReference>
<dbReference type="Gene3D" id="2.30.42.10">
    <property type="match status" value="1"/>
</dbReference>
<protein>
    <submittedName>
        <fullName evidence="2">SpoIVB peptidase</fullName>
        <ecNumber evidence="2">3.4.21.116</ecNumber>
    </submittedName>
</protein>
<keyword evidence="3" id="KW-1185">Reference proteome</keyword>
<reference evidence="2" key="1">
    <citation type="submission" date="2020-08" db="EMBL/GenBank/DDBJ databases">
        <title>Genome public.</title>
        <authorList>
            <person name="Liu C."/>
            <person name="Sun Q."/>
        </authorList>
    </citation>
    <scope>NUCLEOTIDE SEQUENCE</scope>
    <source>
        <strain evidence="2">H8</strain>
    </source>
</reference>
<dbReference type="SUPFAM" id="SSF50156">
    <property type="entry name" value="PDZ domain-like"/>
    <property type="match status" value="1"/>
</dbReference>
<gene>
    <name evidence="2" type="primary">spoIVB</name>
    <name evidence="2" type="ORF">H8698_09120</name>
</gene>
<evidence type="ECO:0000313" key="2">
    <source>
        <dbReference type="EMBL" id="MBC8541132.1"/>
    </source>
</evidence>
<keyword evidence="2" id="KW-0378">Hydrolase</keyword>
<dbReference type="PROSITE" id="PS51494">
    <property type="entry name" value="SPOIVB"/>
    <property type="match status" value="1"/>
</dbReference>
<sequence>MRAHTKKRVQTFFIFLIITATAMFVECDVYFPDKIKIFYGENIDVREGSPYTVHIAASGTMEANGEYDAAVKLFGLIPVKNVEVDVLPATEIVPGGKTIGIKLFTRGLMCVGTEKLTGEGGQTIDALKDADIKNADMIMRVNGAELHTVEQFGKIVSESEGKPLTLSVERSGEQMEKTLTPVKTKDGYKLGIWVRDSTAGIGTLTFVDKKTNLYGALGHPITDVDTGALMPVEQGSISDTKIVDVKKGQRGEPGELCGLFDQSGADRGVIMKNTTQGIYGVIESGYDVGVSQEPVPVASKAQVHTGKAEIYANVEDNKVEKFEVEIVKIMKHAVDDKNMVVNVTDKRLIDKTGGIVQGMSGSPILQDGKIIGAVTHVFVNDPKRGYGVFIENMLENLNEINKVQ</sequence>
<dbReference type="InterPro" id="IPR009003">
    <property type="entry name" value="Peptidase_S1_PA"/>
</dbReference>
<dbReference type="InterPro" id="IPR014219">
    <property type="entry name" value="SpoIVB"/>
</dbReference>
<dbReference type="NCBIfam" id="TIGR02860">
    <property type="entry name" value="spore_IV_B"/>
    <property type="match status" value="1"/>
</dbReference>
<evidence type="ECO:0000259" key="1">
    <source>
        <dbReference type="PROSITE" id="PS51494"/>
    </source>
</evidence>
<proteinExistence type="predicted"/>
<dbReference type="RefSeq" id="WP_249313013.1">
    <property type="nucleotide sequence ID" value="NZ_JACRSU010000003.1"/>
</dbReference>
<dbReference type="AlphaFoldDB" id="A0A926DNV5"/>
<name>A0A926DNV5_9FIRM</name>
<dbReference type="Pfam" id="PF05580">
    <property type="entry name" value="Peptidase_S55"/>
    <property type="match status" value="1"/>
</dbReference>
<organism evidence="2 3">
    <name type="scientific">Congzhengia minquanensis</name>
    <dbReference type="NCBI Taxonomy" id="2763657"/>
    <lineage>
        <taxon>Bacteria</taxon>
        <taxon>Bacillati</taxon>
        <taxon>Bacillota</taxon>
        <taxon>Clostridia</taxon>
        <taxon>Eubacteriales</taxon>
        <taxon>Oscillospiraceae</taxon>
        <taxon>Congzhengia</taxon>
    </lineage>
</organism>
<dbReference type="InterPro" id="IPR036034">
    <property type="entry name" value="PDZ_sf"/>
</dbReference>